<dbReference type="Gene3D" id="2.40.50.140">
    <property type="entry name" value="Nucleic acid-binding proteins"/>
    <property type="match status" value="1"/>
</dbReference>
<name>A0A7L5DTX2_9SPHI</name>
<organism evidence="3 4">
    <name type="scientific">Mucilaginibacter robiniae</name>
    <dbReference type="NCBI Taxonomy" id="2728022"/>
    <lineage>
        <taxon>Bacteria</taxon>
        <taxon>Pseudomonadati</taxon>
        <taxon>Bacteroidota</taxon>
        <taxon>Sphingobacteriia</taxon>
        <taxon>Sphingobacteriales</taxon>
        <taxon>Sphingobacteriaceae</taxon>
        <taxon>Mucilaginibacter</taxon>
    </lineage>
</organism>
<evidence type="ECO:0000256" key="2">
    <source>
        <dbReference type="PIRNR" id="PIRNR002070"/>
    </source>
</evidence>
<dbReference type="InterPro" id="IPR011344">
    <property type="entry name" value="ssDNA-bd"/>
</dbReference>
<dbReference type="PANTHER" id="PTHR10302:SF0">
    <property type="entry name" value="SINGLE-STRANDED DNA-BINDING PROTEIN, MITOCHONDRIAL"/>
    <property type="match status" value="1"/>
</dbReference>
<evidence type="ECO:0000256" key="1">
    <source>
        <dbReference type="ARBA" id="ARBA00023125"/>
    </source>
</evidence>
<dbReference type="PANTHER" id="PTHR10302">
    <property type="entry name" value="SINGLE-STRANDED DNA-BINDING PROTEIN"/>
    <property type="match status" value="1"/>
</dbReference>
<dbReference type="PROSITE" id="PS50935">
    <property type="entry name" value="SSB"/>
    <property type="match status" value="1"/>
</dbReference>
<accession>A0A7L5DTX2</accession>
<dbReference type="Pfam" id="PF00436">
    <property type="entry name" value="SSB"/>
    <property type="match status" value="1"/>
</dbReference>
<dbReference type="Proteomes" id="UP000503278">
    <property type="component" value="Chromosome"/>
</dbReference>
<evidence type="ECO:0000313" key="4">
    <source>
        <dbReference type="Proteomes" id="UP000503278"/>
    </source>
</evidence>
<dbReference type="GO" id="GO:0003697">
    <property type="term" value="F:single-stranded DNA binding"/>
    <property type="evidence" value="ECO:0007669"/>
    <property type="project" value="InterPro"/>
</dbReference>
<reference evidence="3 4" key="1">
    <citation type="submission" date="2020-04" db="EMBL/GenBank/DDBJ databases">
        <title>Genome sequencing of novel species.</title>
        <authorList>
            <person name="Heo J."/>
            <person name="Kim S.-J."/>
            <person name="Kim J.-S."/>
            <person name="Hong S.-B."/>
            <person name="Kwon S.-W."/>
        </authorList>
    </citation>
    <scope>NUCLEOTIDE SEQUENCE [LARGE SCALE GENOMIC DNA]</scope>
    <source>
        <strain evidence="3 4">F39-2</strain>
    </source>
</reference>
<dbReference type="PIRSF" id="PIRSF002070">
    <property type="entry name" value="SSB"/>
    <property type="match status" value="1"/>
</dbReference>
<dbReference type="CDD" id="cd04496">
    <property type="entry name" value="SSB_OBF"/>
    <property type="match status" value="1"/>
</dbReference>
<keyword evidence="1 2" id="KW-0238">DNA-binding</keyword>
<dbReference type="AlphaFoldDB" id="A0A7L5DTX2"/>
<dbReference type="GO" id="GO:0006260">
    <property type="term" value="P:DNA replication"/>
    <property type="evidence" value="ECO:0007669"/>
    <property type="project" value="InterPro"/>
</dbReference>
<dbReference type="InterPro" id="IPR012340">
    <property type="entry name" value="NA-bd_OB-fold"/>
</dbReference>
<proteinExistence type="predicted"/>
<keyword evidence="4" id="KW-1185">Reference proteome</keyword>
<evidence type="ECO:0000313" key="3">
    <source>
        <dbReference type="EMBL" id="QJD94502.1"/>
    </source>
</evidence>
<sequence>MFNNAGINKVFLIGTVNKKPRLHNQPDGYKFYSFPLLTDEIIKKDGQNMQHLELHEIKVDSLAEFDLISQLQKGQVIYLEGKIKTRTITDNEGIKRYCTEIIMLSFKSLSAPIISSTPNLMGSNIL</sequence>
<dbReference type="InterPro" id="IPR000424">
    <property type="entry name" value="Primosome_PriB/ssb"/>
</dbReference>
<gene>
    <name evidence="3" type="ORF">HH214_00760</name>
</gene>
<dbReference type="RefSeq" id="WP_169605520.1">
    <property type="nucleotide sequence ID" value="NZ_CP051682.1"/>
</dbReference>
<dbReference type="SUPFAM" id="SSF50249">
    <property type="entry name" value="Nucleic acid-binding proteins"/>
    <property type="match status" value="1"/>
</dbReference>
<dbReference type="GO" id="GO:0009295">
    <property type="term" value="C:nucleoid"/>
    <property type="evidence" value="ECO:0007669"/>
    <property type="project" value="TreeGrafter"/>
</dbReference>
<dbReference type="KEGG" id="mrob:HH214_00760"/>
<protein>
    <recommendedName>
        <fullName evidence="2">Single-stranded DNA-binding protein</fullName>
    </recommendedName>
</protein>
<dbReference type="EMBL" id="CP051682">
    <property type="protein sequence ID" value="QJD94502.1"/>
    <property type="molecule type" value="Genomic_DNA"/>
</dbReference>